<gene>
    <name evidence="2" type="ORF">E2C01_097440</name>
</gene>
<reference evidence="2 3" key="1">
    <citation type="submission" date="2019-05" db="EMBL/GenBank/DDBJ databases">
        <title>Another draft genome of Portunus trituberculatus and its Hox gene families provides insights of decapod evolution.</title>
        <authorList>
            <person name="Jeong J.-H."/>
            <person name="Song I."/>
            <person name="Kim S."/>
            <person name="Choi T."/>
            <person name="Kim D."/>
            <person name="Ryu S."/>
            <person name="Kim W."/>
        </authorList>
    </citation>
    <scope>NUCLEOTIDE SEQUENCE [LARGE SCALE GENOMIC DNA]</scope>
    <source>
        <tissue evidence="2">Muscle</tissue>
    </source>
</reference>
<dbReference type="AlphaFoldDB" id="A0A5B7JV66"/>
<feature type="compositionally biased region" description="Pro residues" evidence="1">
    <location>
        <begin position="25"/>
        <end position="36"/>
    </location>
</feature>
<evidence type="ECO:0000256" key="1">
    <source>
        <dbReference type="SAM" id="MobiDB-lite"/>
    </source>
</evidence>
<sequence length="72" mass="8309">MAAYTRDVMASADVINLPPVEMGWEPPPPVPAPPVTSKPSRRRHTREFASISRIEQSNSSWKTKRREEKFRF</sequence>
<name>A0A5B7JV66_PORTR</name>
<evidence type="ECO:0000313" key="2">
    <source>
        <dbReference type="EMBL" id="MPD01892.1"/>
    </source>
</evidence>
<comment type="caution">
    <text evidence="2">The sequence shown here is derived from an EMBL/GenBank/DDBJ whole genome shotgun (WGS) entry which is preliminary data.</text>
</comment>
<dbReference type="Proteomes" id="UP000324222">
    <property type="component" value="Unassembled WGS sequence"/>
</dbReference>
<evidence type="ECO:0000313" key="3">
    <source>
        <dbReference type="Proteomes" id="UP000324222"/>
    </source>
</evidence>
<protein>
    <submittedName>
        <fullName evidence="2">Uncharacterized protein</fullName>
    </submittedName>
</protein>
<dbReference type="EMBL" id="VSRR010129011">
    <property type="protein sequence ID" value="MPD01892.1"/>
    <property type="molecule type" value="Genomic_DNA"/>
</dbReference>
<feature type="region of interest" description="Disordered" evidence="1">
    <location>
        <begin position="22"/>
        <end position="46"/>
    </location>
</feature>
<proteinExistence type="predicted"/>
<accession>A0A5B7JV66</accession>
<organism evidence="2 3">
    <name type="scientific">Portunus trituberculatus</name>
    <name type="common">Swimming crab</name>
    <name type="synonym">Neptunus trituberculatus</name>
    <dbReference type="NCBI Taxonomy" id="210409"/>
    <lineage>
        <taxon>Eukaryota</taxon>
        <taxon>Metazoa</taxon>
        <taxon>Ecdysozoa</taxon>
        <taxon>Arthropoda</taxon>
        <taxon>Crustacea</taxon>
        <taxon>Multicrustacea</taxon>
        <taxon>Malacostraca</taxon>
        <taxon>Eumalacostraca</taxon>
        <taxon>Eucarida</taxon>
        <taxon>Decapoda</taxon>
        <taxon>Pleocyemata</taxon>
        <taxon>Brachyura</taxon>
        <taxon>Eubrachyura</taxon>
        <taxon>Portunoidea</taxon>
        <taxon>Portunidae</taxon>
        <taxon>Portuninae</taxon>
        <taxon>Portunus</taxon>
    </lineage>
</organism>
<keyword evidence="3" id="KW-1185">Reference proteome</keyword>